<reference evidence="3" key="2">
    <citation type="submission" date="2023-07" db="EMBL/GenBank/DDBJ databases">
        <title>Ancylobacter moscoviensis sp. nov., facultatively methylotrophic bacteria from activated sludge and the reclassification of Starkeya novella (Starkey 1934) Kelly et al. 2000 as Ancylobacter novellus comb. nov., Starkeya koreensis Im et al. 2006 as Ancylobacter koreensis comb.nov., Angulomicrobium tetraedrale Vasil'eva et al. 1986 as Ancylobacter tetraedralis comb. nov., Angulomicrobium amanitiforme Fritz et al. 2004 as Ancylobacter amanitiformis comb. nov. and Methylorhabdus multivorans Doronina et al. 1996 as Ancylobacter multivorans comb. nov. and emended description of the genus Ancylobacter.</title>
        <authorList>
            <person name="Doronina N."/>
            <person name="Chemodurova A."/>
            <person name="Grouzdev D."/>
            <person name="Koziaeva V."/>
            <person name="Shi W."/>
            <person name="Wu L."/>
            <person name="Kaparullina E."/>
        </authorList>
    </citation>
    <scope>NUCLEOTIDE SEQUENCE [LARGE SCALE GENOMIC DNA]</scope>
    <source>
        <strain evidence="3">Jip08</strain>
    </source>
</reference>
<feature type="transmembrane region" description="Helical" evidence="1">
    <location>
        <begin position="62"/>
        <end position="81"/>
    </location>
</feature>
<dbReference type="EMBL" id="JALKCG010000001">
    <property type="protein sequence ID" value="MCK0206721.1"/>
    <property type="molecule type" value="Genomic_DNA"/>
</dbReference>
<evidence type="ECO:0000313" key="2">
    <source>
        <dbReference type="EMBL" id="MCK0206721.1"/>
    </source>
</evidence>
<feature type="transmembrane region" description="Helical" evidence="1">
    <location>
        <begin position="101"/>
        <end position="119"/>
    </location>
</feature>
<protein>
    <submittedName>
        <fullName evidence="2">Uncharacterized protein</fullName>
    </submittedName>
</protein>
<name>A0ABT0DHF2_9HYPH</name>
<keyword evidence="3" id="KW-1185">Reference proteome</keyword>
<feature type="transmembrane region" description="Helical" evidence="1">
    <location>
        <begin position="15"/>
        <end position="34"/>
    </location>
</feature>
<evidence type="ECO:0000256" key="1">
    <source>
        <dbReference type="SAM" id="Phobius"/>
    </source>
</evidence>
<keyword evidence="1" id="KW-0812">Transmembrane</keyword>
<evidence type="ECO:0000313" key="3">
    <source>
        <dbReference type="Proteomes" id="UP001202867"/>
    </source>
</evidence>
<reference evidence="2 3" key="1">
    <citation type="submission" date="2022-04" db="EMBL/GenBank/DDBJ databases">
        <authorList>
            <person name="Grouzdev D.S."/>
            <person name="Pantiukh K.S."/>
            <person name="Krutkina M.S."/>
        </authorList>
    </citation>
    <scope>NUCLEOTIDE SEQUENCE [LARGE SCALE GENOMIC DNA]</scope>
    <source>
        <strain evidence="2 3">Jip08</strain>
    </source>
</reference>
<accession>A0ABT0DHF2</accession>
<proteinExistence type="predicted"/>
<organism evidence="2 3">
    <name type="scientific">Ancylobacter koreensis</name>
    <dbReference type="NCBI Taxonomy" id="266121"/>
    <lineage>
        <taxon>Bacteria</taxon>
        <taxon>Pseudomonadati</taxon>
        <taxon>Pseudomonadota</taxon>
        <taxon>Alphaproteobacteria</taxon>
        <taxon>Hyphomicrobiales</taxon>
        <taxon>Xanthobacteraceae</taxon>
        <taxon>Ancylobacter</taxon>
    </lineage>
</organism>
<dbReference type="Proteomes" id="UP001202867">
    <property type="component" value="Unassembled WGS sequence"/>
</dbReference>
<gene>
    <name evidence="2" type="ORF">MWN33_01600</name>
</gene>
<comment type="caution">
    <text evidence="2">The sequence shown here is derived from an EMBL/GenBank/DDBJ whole genome shotgun (WGS) entry which is preliminary data.</text>
</comment>
<keyword evidence="1" id="KW-0472">Membrane</keyword>
<dbReference type="RefSeq" id="WP_247198319.1">
    <property type="nucleotide sequence ID" value="NZ_JALKCG010000001.1"/>
</dbReference>
<keyword evidence="1" id="KW-1133">Transmembrane helix</keyword>
<sequence length="175" mass="20334">MPAPPLPSRPPRRRLLLAVPAFLFRLVCALVIILDELVRPIYRPLLARLAALRLMQAFERRVARLHPFAVLALLVIPYALVEPLKFVGLVWIANGWEKRGTLLFLCAYLVSFVVIERIFTAGRSQLMTIGWMAWVIDTGVAVRRRIYDRLHLDAIKRRIARQVRRLRARLRALRR</sequence>